<keyword evidence="1" id="KW-0805">Transcription regulation</keyword>
<dbReference type="InterPro" id="IPR028978">
    <property type="entry name" value="Chorismate_lyase_/UTRA_dom_sf"/>
</dbReference>
<dbReference type="SMART" id="SM00345">
    <property type="entry name" value="HTH_GNTR"/>
    <property type="match status" value="1"/>
</dbReference>
<dbReference type="InterPro" id="IPR036388">
    <property type="entry name" value="WH-like_DNA-bd_sf"/>
</dbReference>
<evidence type="ECO:0000256" key="2">
    <source>
        <dbReference type="ARBA" id="ARBA00023125"/>
    </source>
</evidence>
<evidence type="ECO:0000256" key="1">
    <source>
        <dbReference type="ARBA" id="ARBA00023015"/>
    </source>
</evidence>
<dbReference type="Pfam" id="PF07702">
    <property type="entry name" value="UTRA"/>
    <property type="match status" value="1"/>
</dbReference>
<gene>
    <name evidence="5" type="ORF">ACGLYG10_0684</name>
</gene>
<dbReference type="SMART" id="SM00866">
    <property type="entry name" value="UTRA"/>
    <property type="match status" value="1"/>
</dbReference>
<dbReference type="Pfam" id="PF00392">
    <property type="entry name" value="GntR"/>
    <property type="match status" value="1"/>
</dbReference>
<organism evidence="5 6">
    <name type="scientific">Actinomyces glycerinitolerans</name>
    <dbReference type="NCBI Taxonomy" id="1892869"/>
    <lineage>
        <taxon>Bacteria</taxon>
        <taxon>Bacillati</taxon>
        <taxon>Actinomycetota</taxon>
        <taxon>Actinomycetes</taxon>
        <taxon>Actinomycetales</taxon>
        <taxon>Actinomycetaceae</taxon>
        <taxon>Actinomyces</taxon>
    </lineage>
</organism>
<keyword evidence="2" id="KW-0238">DNA-binding</keyword>
<dbReference type="EMBL" id="FQTT01000002">
    <property type="protein sequence ID" value="SHE24480.1"/>
    <property type="molecule type" value="Genomic_DNA"/>
</dbReference>
<dbReference type="PROSITE" id="PS50949">
    <property type="entry name" value="HTH_GNTR"/>
    <property type="match status" value="1"/>
</dbReference>
<evidence type="ECO:0000256" key="3">
    <source>
        <dbReference type="ARBA" id="ARBA00023163"/>
    </source>
</evidence>
<dbReference type="InterPro" id="IPR011663">
    <property type="entry name" value="UTRA"/>
</dbReference>
<keyword evidence="3" id="KW-0804">Transcription</keyword>
<dbReference type="PANTHER" id="PTHR44846">
    <property type="entry name" value="MANNOSYL-D-GLYCERATE TRANSPORT/METABOLISM SYSTEM REPRESSOR MNGR-RELATED"/>
    <property type="match status" value="1"/>
</dbReference>
<evidence type="ECO:0000313" key="5">
    <source>
        <dbReference type="EMBL" id="SHE24480.1"/>
    </source>
</evidence>
<evidence type="ECO:0000259" key="4">
    <source>
        <dbReference type="PROSITE" id="PS50949"/>
    </source>
</evidence>
<feature type="domain" description="HTH gntR-type" evidence="4">
    <location>
        <begin position="15"/>
        <end position="83"/>
    </location>
</feature>
<sequence length="246" mass="27455">MTPERSVSLNRQSTRPLFAQVMQSLRTAIDSGEFQPGGRIPTELELATMYGVSRITIRHAIEELCEHGLLVKRQGKGTFVSQSKIAKKIEHISSFSESCRASGMTPSAKVLARTLLEETPSAFTPPPELTEVQVLNIQRLHYADGVPIMIEDNYYPYERLPFLLEAPLEGSLFEVLAENGVRIGGSRNSYIDALAATAAQAELLQVLVGDPLFFFYREMLDDAGQLIYVGRQHITAARYRFNYDIA</sequence>
<name>A0A1M4RX51_9ACTO</name>
<dbReference type="SUPFAM" id="SSF64288">
    <property type="entry name" value="Chorismate lyase-like"/>
    <property type="match status" value="1"/>
</dbReference>
<dbReference type="Proteomes" id="UP000184291">
    <property type="component" value="Unassembled WGS sequence"/>
</dbReference>
<evidence type="ECO:0000313" key="6">
    <source>
        <dbReference type="Proteomes" id="UP000184291"/>
    </source>
</evidence>
<dbReference type="InterPro" id="IPR050679">
    <property type="entry name" value="Bact_HTH_transcr_reg"/>
</dbReference>
<dbReference type="InterPro" id="IPR036390">
    <property type="entry name" value="WH_DNA-bd_sf"/>
</dbReference>
<dbReference type="GO" id="GO:0045892">
    <property type="term" value="P:negative regulation of DNA-templated transcription"/>
    <property type="evidence" value="ECO:0007669"/>
    <property type="project" value="TreeGrafter"/>
</dbReference>
<dbReference type="PANTHER" id="PTHR44846:SF1">
    <property type="entry name" value="MANNOSYL-D-GLYCERATE TRANSPORT_METABOLISM SYSTEM REPRESSOR MNGR-RELATED"/>
    <property type="match status" value="1"/>
</dbReference>
<dbReference type="FunFam" id="1.10.10.10:FF:000079">
    <property type="entry name" value="GntR family transcriptional regulator"/>
    <property type="match status" value="1"/>
</dbReference>
<dbReference type="Gene3D" id="3.40.1410.10">
    <property type="entry name" value="Chorismate lyase-like"/>
    <property type="match status" value="1"/>
</dbReference>
<dbReference type="SUPFAM" id="SSF46785">
    <property type="entry name" value="Winged helix' DNA-binding domain"/>
    <property type="match status" value="1"/>
</dbReference>
<reference evidence="6" key="1">
    <citation type="submission" date="2016-09" db="EMBL/GenBank/DDBJ databases">
        <authorList>
            <person name="Strepis N."/>
        </authorList>
    </citation>
    <scope>NUCLEOTIDE SEQUENCE [LARGE SCALE GENOMIC DNA]</scope>
</reference>
<protein>
    <submittedName>
        <fullName evidence="5">Transcription regulator hth gntr</fullName>
    </submittedName>
</protein>
<dbReference type="AlphaFoldDB" id="A0A1M4RX51"/>
<dbReference type="Gene3D" id="1.10.10.10">
    <property type="entry name" value="Winged helix-like DNA-binding domain superfamily/Winged helix DNA-binding domain"/>
    <property type="match status" value="1"/>
</dbReference>
<dbReference type="STRING" id="1892869.ACGLYG10_0684"/>
<accession>A0A1M4RX51</accession>
<dbReference type="GO" id="GO:0003700">
    <property type="term" value="F:DNA-binding transcription factor activity"/>
    <property type="evidence" value="ECO:0007669"/>
    <property type="project" value="InterPro"/>
</dbReference>
<dbReference type="PRINTS" id="PR00035">
    <property type="entry name" value="HTHGNTR"/>
</dbReference>
<keyword evidence="6" id="KW-1185">Reference proteome</keyword>
<proteinExistence type="predicted"/>
<dbReference type="GO" id="GO:0003677">
    <property type="term" value="F:DNA binding"/>
    <property type="evidence" value="ECO:0007669"/>
    <property type="project" value="UniProtKB-KW"/>
</dbReference>
<dbReference type="CDD" id="cd07377">
    <property type="entry name" value="WHTH_GntR"/>
    <property type="match status" value="1"/>
</dbReference>
<dbReference type="InterPro" id="IPR000524">
    <property type="entry name" value="Tscrpt_reg_HTH_GntR"/>
</dbReference>